<dbReference type="Pfam" id="PF09900">
    <property type="entry name" value="DUF2127"/>
    <property type="match status" value="1"/>
</dbReference>
<reference evidence="2 3" key="2">
    <citation type="journal article" date="2011" name="J. Bacteriol.">
        <title>Genomes of three methylotrophs from a single niche uncover genetic and metabolic divergence of Methylophilaceae.</title>
        <authorList>
            <person name="Lapidus A."/>
            <person name="Clum A."/>
            <person name="Labutti K."/>
            <person name="Kaluzhnaya M.G."/>
            <person name="Lim S."/>
            <person name="Beck D.A."/>
            <person name="Glavina Del Rio T."/>
            <person name="Nolan M."/>
            <person name="Mavromatis K."/>
            <person name="Huntemann M."/>
            <person name="Lucas S."/>
            <person name="Lidstrom M.E."/>
            <person name="Ivanova N."/>
            <person name="Chistoserdova L."/>
        </authorList>
    </citation>
    <scope>NUCLEOTIDE SEQUENCE [LARGE SCALE GENOMIC DNA]</scope>
    <source>
        <strain evidence="2 3">SIP3-4</strain>
    </source>
</reference>
<keyword evidence="1" id="KW-0812">Transmembrane</keyword>
<feature type="transmembrane region" description="Helical" evidence="1">
    <location>
        <begin position="125"/>
        <end position="144"/>
    </location>
</feature>
<dbReference type="Proteomes" id="UP000002743">
    <property type="component" value="Chromosome"/>
</dbReference>
<dbReference type="EMBL" id="CP001674">
    <property type="protein sequence ID" value="ACT51756.1"/>
    <property type="molecule type" value="Genomic_DNA"/>
</dbReference>
<sequence length="146" mass="16224">MKSAASLRSIALLEAAKGALILLTALAVLTHLHTDWQAAAEQLVAHFHLNPARQTPRFLLQLAADVSQPRLLAITAGALAYVGLRWAEAYGLWYDRPWAKWLGLISAGVYLPFEVVEILRQPSVLSYALLLINLGIVIILWRHLRK</sequence>
<name>C6XAY6_METGS</name>
<dbReference type="AlphaFoldDB" id="C6XAY6"/>
<dbReference type="STRING" id="582744.Msip34_2519"/>
<organism evidence="2 3">
    <name type="scientific">Methylovorus glucosotrophus (strain SIP3-4)</name>
    <dbReference type="NCBI Taxonomy" id="582744"/>
    <lineage>
        <taxon>Bacteria</taxon>
        <taxon>Pseudomonadati</taxon>
        <taxon>Pseudomonadota</taxon>
        <taxon>Betaproteobacteria</taxon>
        <taxon>Nitrosomonadales</taxon>
        <taxon>Methylophilaceae</taxon>
        <taxon>Methylovorus</taxon>
    </lineage>
</organism>
<feature type="transmembrane region" description="Helical" evidence="1">
    <location>
        <begin position="70"/>
        <end position="87"/>
    </location>
</feature>
<dbReference type="KEGG" id="mei:Msip34_2519"/>
<keyword evidence="1" id="KW-0472">Membrane</keyword>
<dbReference type="HOGENOM" id="CLU_113251_2_0_4"/>
<keyword evidence="3" id="KW-1185">Reference proteome</keyword>
<reference evidence="3" key="1">
    <citation type="submission" date="2009-07" db="EMBL/GenBank/DDBJ databases">
        <title>Complete sequence of chromosome of Methylovorus sp. SIP3-4.</title>
        <authorList>
            <person name="Lucas S."/>
            <person name="Copeland A."/>
            <person name="Lapidus A."/>
            <person name="Glavina del Rio T."/>
            <person name="Tice H."/>
            <person name="Bruce D."/>
            <person name="Goodwin L."/>
            <person name="Pitluck S."/>
            <person name="Clum A."/>
            <person name="Larimer F."/>
            <person name="Land M."/>
            <person name="Hauser L."/>
            <person name="Kyrpides N."/>
            <person name="Mikhailova N."/>
            <person name="Kayluzhnaya M."/>
            <person name="Chistoserdova L."/>
        </authorList>
    </citation>
    <scope>NUCLEOTIDE SEQUENCE [LARGE SCALE GENOMIC DNA]</scope>
    <source>
        <strain evidence="3">SIP3-4</strain>
    </source>
</reference>
<accession>C6XAY6</accession>
<evidence type="ECO:0008006" key="4">
    <source>
        <dbReference type="Google" id="ProtNLM"/>
    </source>
</evidence>
<dbReference type="eggNOG" id="COG3305">
    <property type="taxonomic scope" value="Bacteria"/>
</dbReference>
<gene>
    <name evidence="2" type="ordered locus">Msip34_2519</name>
</gene>
<evidence type="ECO:0000313" key="3">
    <source>
        <dbReference type="Proteomes" id="UP000002743"/>
    </source>
</evidence>
<dbReference type="OrthoDB" id="121772at2"/>
<feature type="transmembrane region" description="Helical" evidence="1">
    <location>
        <begin position="99"/>
        <end position="119"/>
    </location>
</feature>
<keyword evidence="1" id="KW-1133">Transmembrane helix</keyword>
<evidence type="ECO:0000313" key="2">
    <source>
        <dbReference type="EMBL" id="ACT51756.1"/>
    </source>
</evidence>
<dbReference type="InterPro" id="IPR021125">
    <property type="entry name" value="DUF2127"/>
</dbReference>
<proteinExistence type="predicted"/>
<evidence type="ECO:0000256" key="1">
    <source>
        <dbReference type="SAM" id="Phobius"/>
    </source>
</evidence>
<dbReference type="RefSeq" id="WP_015831006.1">
    <property type="nucleotide sequence ID" value="NC_012969.1"/>
</dbReference>
<protein>
    <recommendedName>
        <fullName evidence="4">DUF2127 domain-containing protein</fullName>
    </recommendedName>
</protein>